<evidence type="ECO:0000313" key="1">
    <source>
        <dbReference type="Proteomes" id="UP000887569"/>
    </source>
</evidence>
<dbReference type="PANTHER" id="PTHR47533">
    <property type="entry name" value="PROTEIN CBG21859"/>
    <property type="match status" value="1"/>
</dbReference>
<dbReference type="AlphaFoldDB" id="A0A915C1B9"/>
<dbReference type="PANTHER" id="PTHR47533:SF4">
    <property type="entry name" value="AB HYDROLASE-1 DOMAIN-CONTAINING PROTEIN"/>
    <property type="match status" value="1"/>
</dbReference>
<name>A0A915C1B9_PARUN</name>
<organism evidence="1 2">
    <name type="scientific">Parascaris univalens</name>
    <name type="common">Nematode worm</name>
    <dbReference type="NCBI Taxonomy" id="6257"/>
    <lineage>
        <taxon>Eukaryota</taxon>
        <taxon>Metazoa</taxon>
        <taxon>Ecdysozoa</taxon>
        <taxon>Nematoda</taxon>
        <taxon>Chromadorea</taxon>
        <taxon>Rhabditida</taxon>
        <taxon>Spirurina</taxon>
        <taxon>Ascaridomorpha</taxon>
        <taxon>Ascaridoidea</taxon>
        <taxon>Ascarididae</taxon>
        <taxon>Parascaris</taxon>
    </lineage>
</organism>
<dbReference type="Pfam" id="PF06342">
    <property type="entry name" value="DUF1057"/>
    <property type="match status" value="2"/>
</dbReference>
<evidence type="ECO:0000313" key="2">
    <source>
        <dbReference type="WBParaSite" id="PgR077_g036_t02"/>
    </source>
</evidence>
<dbReference type="WBParaSite" id="PgR077_g036_t02">
    <property type="protein sequence ID" value="PgR077_g036_t02"/>
    <property type="gene ID" value="PgR077_g036"/>
</dbReference>
<dbReference type="Gene3D" id="3.40.50.1820">
    <property type="entry name" value="alpha/beta hydrolase"/>
    <property type="match status" value="1"/>
</dbReference>
<protein>
    <submittedName>
        <fullName evidence="2">Uncharacterized protein</fullName>
    </submittedName>
</protein>
<proteinExistence type="predicted"/>
<dbReference type="SUPFAM" id="SSF53474">
    <property type="entry name" value="alpha/beta-Hydrolases"/>
    <property type="match status" value="1"/>
</dbReference>
<accession>A0A915C1B9</accession>
<dbReference type="InterPro" id="IPR029058">
    <property type="entry name" value="AB_hydrolase_fold"/>
</dbReference>
<dbReference type="Proteomes" id="UP000887569">
    <property type="component" value="Unplaced"/>
</dbReference>
<dbReference type="InterPro" id="IPR010463">
    <property type="entry name" value="DUF1057"/>
</dbReference>
<reference evidence="2" key="1">
    <citation type="submission" date="2022-11" db="UniProtKB">
        <authorList>
            <consortium name="WormBaseParasite"/>
        </authorList>
    </citation>
    <scope>IDENTIFICATION</scope>
</reference>
<sequence length="216" mass="23712">AMEDCLQTVRVNLKTVAGTTVDLNATIQDTHPDGSDIGTVIAFHGIPGSHRDFSALLPRLQERGVRLIATCFPGFGYTPLFSKLMKMKIKDGDVAATTVKAVSAIDFPSQLRYIQQLRDSHVQVLMVYSGSDPFIEQSISDHLVEAFGSIKRLICSSVVPEDSTTDEYIEAVRSGERKVAVCFAKEGHQLQKTRAKFLADAIVAMLEMNQNPATMH</sequence>
<keyword evidence="1" id="KW-1185">Reference proteome</keyword>